<feature type="transmembrane region" description="Helical" evidence="6">
    <location>
        <begin position="200"/>
        <end position="220"/>
    </location>
</feature>
<evidence type="ECO:0000313" key="8">
    <source>
        <dbReference type="Proteomes" id="UP000242515"/>
    </source>
</evidence>
<gene>
    <name evidence="7" type="ORF">SAMN05216522_10266</name>
</gene>
<dbReference type="AlphaFoldDB" id="A0A1H9EUS6"/>
<evidence type="ECO:0000256" key="6">
    <source>
        <dbReference type="SAM" id="Phobius"/>
    </source>
</evidence>
<dbReference type="EMBL" id="FOGC01000002">
    <property type="protein sequence ID" value="SEQ29454.1"/>
    <property type="molecule type" value="Genomic_DNA"/>
</dbReference>
<proteinExistence type="inferred from homology"/>
<feature type="transmembrane region" description="Helical" evidence="6">
    <location>
        <begin position="165"/>
        <end position="185"/>
    </location>
</feature>
<dbReference type="Proteomes" id="UP000242515">
    <property type="component" value="Unassembled WGS sequence"/>
</dbReference>
<feature type="transmembrane region" description="Helical" evidence="6">
    <location>
        <begin position="47"/>
        <end position="68"/>
    </location>
</feature>
<organism evidence="7 8">
    <name type="scientific">Rosenbergiella nectarea</name>
    <dbReference type="NCBI Taxonomy" id="988801"/>
    <lineage>
        <taxon>Bacteria</taxon>
        <taxon>Pseudomonadati</taxon>
        <taxon>Pseudomonadota</taxon>
        <taxon>Gammaproteobacteria</taxon>
        <taxon>Enterobacterales</taxon>
        <taxon>Erwiniaceae</taxon>
        <taxon>Rosenbergiella</taxon>
    </lineage>
</organism>
<comment type="subcellular location">
    <subcellularLocation>
        <location evidence="1">Membrane</location>
        <topology evidence="1">Multi-pass membrane protein</topology>
    </subcellularLocation>
</comment>
<dbReference type="PANTHER" id="PTHR30238">
    <property type="entry name" value="MEMBRANE BOUND PREDICTED REDOX MODULATOR"/>
    <property type="match status" value="1"/>
</dbReference>
<sequence>MGEIFQHWDWVAILAQILLIDLLLGGDNAVVIAMACRGLPENLRRKAIIIGTLGAIVARIVLLGVAVYLLTLPGLKLVGGLLLLWIGYKLVSGEEEGDEQGKTSSSLWKTALTITIADVIMSLDNVLAVAAAGRGHLIIVAVGVLLSIPIIVAGSRLVLHLLDRWPVIILVGGALIGWIAGSMLLTDPLLHPYVAGKDLAFYEHCAGAVCAVLIFIIGWFKTRKSA</sequence>
<evidence type="ECO:0000256" key="3">
    <source>
        <dbReference type="ARBA" id="ARBA00022692"/>
    </source>
</evidence>
<evidence type="ECO:0000313" key="7">
    <source>
        <dbReference type="EMBL" id="SEQ29454.1"/>
    </source>
</evidence>
<dbReference type="STRING" id="988801.SAMN05216522_10266"/>
<evidence type="ECO:0000256" key="1">
    <source>
        <dbReference type="ARBA" id="ARBA00004141"/>
    </source>
</evidence>
<dbReference type="OrthoDB" id="5295733at2"/>
<comment type="similarity">
    <text evidence="2">Belongs to the TerC family.</text>
</comment>
<dbReference type="Pfam" id="PF03741">
    <property type="entry name" value="TerC"/>
    <property type="match status" value="1"/>
</dbReference>
<feature type="transmembrane region" description="Helical" evidence="6">
    <location>
        <begin position="12"/>
        <end position="35"/>
    </location>
</feature>
<dbReference type="PANTHER" id="PTHR30238:SF4">
    <property type="entry name" value="SLL1022 PROTEIN"/>
    <property type="match status" value="1"/>
</dbReference>
<evidence type="ECO:0000256" key="4">
    <source>
        <dbReference type="ARBA" id="ARBA00022989"/>
    </source>
</evidence>
<evidence type="ECO:0000256" key="5">
    <source>
        <dbReference type="ARBA" id="ARBA00023136"/>
    </source>
</evidence>
<accession>A0A1H9EUS6</accession>
<protein>
    <submittedName>
        <fullName evidence="7">Integral membrane protein, YjbE family</fullName>
    </submittedName>
</protein>
<dbReference type="RefSeq" id="WP_092672659.1">
    <property type="nucleotide sequence ID" value="NZ_FOGC01000002.1"/>
</dbReference>
<evidence type="ECO:0000256" key="2">
    <source>
        <dbReference type="ARBA" id="ARBA00007511"/>
    </source>
</evidence>
<reference evidence="8" key="1">
    <citation type="submission" date="2016-10" db="EMBL/GenBank/DDBJ databases">
        <authorList>
            <person name="Varghese N."/>
            <person name="Submissions S."/>
        </authorList>
    </citation>
    <scope>NUCLEOTIDE SEQUENCE [LARGE SCALE GENOMIC DNA]</scope>
    <source>
        <strain evidence="8">8N4</strain>
    </source>
</reference>
<dbReference type="InterPro" id="IPR005496">
    <property type="entry name" value="Integral_membrane_TerC"/>
</dbReference>
<feature type="transmembrane region" description="Helical" evidence="6">
    <location>
        <begin position="137"/>
        <end position="158"/>
    </location>
</feature>
<dbReference type="GO" id="GO:0016020">
    <property type="term" value="C:membrane"/>
    <property type="evidence" value="ECO:0007669"/>
    <property type="project" value="UniProtKB-SubCell"/>
</dbReference>
<dbReference type="NCBIfam" id="TIGR03717">
    <property type="entry name" value="R_switched_YjbE"/>
    <property type="match status" value="1"/>
</dbReference>
<name>A0A1H9EUS6_9GAMM</name>
<keyword evidence="8" id="KW-1185">Reference proteome</keyword>
<keyword evidence="4 6" id="KW-1133">Transmembrane helix</keyword>
<keyword evidence="3 6" id="KW-0812">Transmembrane</keyword>
<keyword evidence="5 6" id="KW-0472">Membrane</keyword>
<dbReference type="InterPro" id="IPR022301">
    <property type="entry name" value="Integral_membrane_YjbE"/>
</dbReference>